<dbReference type="Pfam" id="PF12842">
    <property type="entry name" value="DUF3819"/>
    <property type="match status" value="1"/>
</dbReference>
<feature type="domain" description="CCR4-NOT transcription complex subunit 1 CAF1-binding" evidence="2">
    <location>
        <begin position="64"/>
        <end position="133"/>
    </location>
</feature>
<dbReference type="Gene3D" id="1.25.40.180">
    <property type="match status" value="1"/>
</dbReference>
<evidence type="ECO:0000259" key="1">
    <source>
        <dbReference type="Pfam" id="PF12842"/>
    </source>
</evidence>
<feature type="domain" description="CCR4-NOT transcription complex subunit 1" evidence="1">
    <location>
        <begin position="264"/>
        <end position="311"/>
    </location>
</feature>
<evidence type="ECO:0000313" key="3">
    <source>
        <dbReference type="EMBL" id="GFZ00409.1"/>
    </source>
</evidence>
<organism evidence="3 4">
    <name type="scientific">Actinidia rufa</name>
    <dbReference type="NCBI Taxonomy" id="165716"/>
    <lineage>
        <taxon>Eukaryota</taxon>
        <taxon>Viridiplantae</taxon>
        <taxon>Streptophyta</taxon>
        <taxon>Embryophyta</taxon>
        <taxon>Tracheophyta</taxon>
        <taxon>Spermatophyta</taxon>
        <taxon>Magnoliopsida</taxon>
        <taxon>eudicotyledons</taxon>
        <taxon>Gunneridae</taxon>
        <taxon>Pentapetalae</taxon>
        <taxon>asterids</taxon>
        <taxon>Ericales</taxon>
        <taxon>Actinidiaceae</taxon>
        <taxon>Actinidia</taxon>
    </lineage>
</organism>
<dbReference type="GO" id="GO:0030015">
    <property type="term" value="C:CCR4-NOT core complex"/>
    <property type="evidence" value="ECO:0007669"/>
    <property type="project" value="InterPro"/>
</dbReference>
<dbReference type="GO" id="GO:0017148">
    <property type="term" value="P:negative regulation of translation"/>
    <property type="evidence" value="ECO:0007669"/>
    <property type="project" value="InterPro"/>
</dbReference>
<protein>
    <submittedName>
        <fullName evidence="3">Transcription regulator</fullName>
    </submittedName>
</protein>
<dbReference type="PANTHER" id="PTHR13162">
    <property type="entry name" value="CCR4-NOT TRANSCRIPTION COMPLEX"/>
    <property type="match status" value="1"/>
</dbReference>
<keyword evidence="4" id="KW-1185">Reference proteome</keyword>
<dbReference type="EMBL" id="BJWL01000014">
    <property type="protein sequence ID" value="GFZ00409.1"/>
    <property type="molecule type" value="Genomic_DNA"/>
</dbReference>
<evidence type="ECO:0000259" key="2">
    <source>
        <dbReference type="Pfam" id="PF16415"/>
    </source>
</evidence>
<accession>A0A7J0FNW9</accession>
<sequence>MQPQSVIDPKSLNIEVLLESDLIKSSSEERSLLKNLGSWLGKSTIGSNQVLRGREIDPKSLNIELLEPCQSSQAYQPPNPLTMGILGLLAEIYAMPNLKLNLKFDIEVLFKNLGVDLKDVTPTSLLKDRARQVEGNPDSNKDVEVSQQQMVGEVKSGTISTLNEVELLLEVASASHAGGGSHILTQYAAPLQLSSCTLTEDEKLAVLGLSDHLPSARGLLQRQSSYSVSQLPTPASNIEQQVIVNPKLHALGQYLHFRGTPCGSISSQLRNSLQGLNIANELLEQAVLLVTNDNLDLGCALIAQAAIEKGIVVEFPGIILRCISRDEAALAVAQKVFKGLYENASNSAHVTGSSLYSGCHS</sequence>
<dbReference type="Pfam" id="PF16415">
    <property type="entry name" value="CNOT1_CAF1_bind"/>
    <property type="match status" value="2"/>
</dbReference>
<evidence type="ECO:0000313" key="4">
    <source>
        <dbReference type="Proteomes" id="UP000585474"/>
    </source>
</evidence>
<dbReference type="GO" id="GO:0060090">
    <property type="term" value="F:molecular adaptor activity"/>
    <property type="evidence" value="ECO:0007669"/>
    <property type="project" value="TreeGrafter"/>
</dbReference>
<dbReference type="InterPro" id="IPR024557">
    <property type="entry name" value="CNOT1_dom_4"/>
</dbReference>
<dbReference type="InterPro" id="IPR032191">
    <property type="entry name" value="CNOT1_CAF1_bind"/>
</dbReference>
<dbReference type="OrthoDB" id="1746517at2759"/>
<dbReference type="InterPro" id="IPR040398">
    <property type="entry name" value="Not1"/>
</dbReference>
<gene>
    <name evidence="3" type="ORF">Acr_14g0000450</name>
</gene>
<dbReference type="GO" id="GO:0000932">
    <property type="term" value="C:P-body"/>
    <property type="evidence" value="ECO:0007669"/>
    <property type="project" value="TreeGrafter"/>
</dbReference>
<proteinExistence type="predicted"/>
<feature type="domain" description="CCR4-NOT transcription complex subunit 1 CAF1-binding" evidence="2">
    <location>
        <begin position="8"/>
        <end position="63"/>
    </location>
</feature>
<dbReference type="GO" id="GO:0000288">
    <property type="term" value="P:nuclear-transcribed mRNA catabolic process, deadenylation-dependent decay"/>
    <property type="evidence" value="ECO:0007669"/>
    <property type="project" value="TreeGrafter"/>
</dbReference>
<dbReference type="Proteomes" id="UP000585474">
    <property type="component" value="Unassembled WGS sequence"/>
</dbReference>
<comment type="caution">
    <text evidence="3">The sequence shown here is derived from an EMBL/GenBank/DDBJ whole genome shotgun (WGS) entry which is preliminary data.</text>
</comment>
<dbReference type="PANTHER" id="PTHR13162:SF8">
    <property type="entry name" value="CCR4-NOT TRANSCRIPTION COMPLEX SUBUNIT 1"/>
    <property type="match status" value="1"/>
</dbReference>
<name>A0A7J0FNW9_9ERIC</name>
<reference evidence="3 4" key="1">
    <citation type="submission" date="2019-07" db="EMBL/GenBank/DDBJ databases">
        <title>De Novo Assembly of kiwifruit Actinidia rufa.</title>
        <authorList>
            <person name="Sugita-Konishi S."/>
            <person name="Sato K."/>
            <person name="Mori E."/>
            <person name="Abe Y."/>
            <person name="Kisaki G."/>
            <person name="Hamano K."/>
            <person name="Suezawa K."/>
            <person name="Otani M."/>
            <person name="Fukuda T."/>
            <person name="Manabe T."/>
            <person name="Gomi K."/>
            <person name="Tabuchi M."/>
            <person name="Akimitsu K."/>
            <person name="Kataoka I."/>
        </authorList>
    </citation>
    <scope>NUCLEOTIDE SEQUENCE [LARGE SCALE GENOMIC DNA]</scope>
    <source>
        <strain evidence="4">cv. Fuchu</strain>
    </source>
</reference>
<dbReference type="AlphaFoldDB" id="A0A7J0FNW9"/>